<dbReference type="OMA" id="PMGNEST"/>
<evidence type="ECO:0000256" key="1">
    <source>
        <dbReference type="SAM" id="MobiDB-lite"/>
    </source>
</evidence>
<evidence type="ECO:0000313" key="4">
    <source>
        <dbReference type="Proteomes" id="UP000218811"/>
    </source>
</evidence>
<feature type="transmembrane region" description="Helical" evidence="2">
    <location>
        <begin position="6"/>
        <end position="31"/>
    </location>
</feature>
<feature type="compositionally biased region" description="Basic residues" evidence="1">
    <location>
        <begin position="58"/>
        <end position="67"/>
    </location>
</feature>
<evidence type="ECO:0000256" key="2">
    <source>
        <dbReference type="SAM" id="Phobius"/>
    </source>
</evidence>
<reference evidence="3 4" key="1">
    <citation type="journal article" date="2012" name="Science">
        <title>The Paleozoic origin of enzymatic lignin decomposition reconstructed from 31 fungal genomes.</title>
        <authorList>
            <person name="Floudas D."/>
            <person name="Binder M."/>
            <person name="Riley R."/>
            <person name="Barry K."/>
            <person name="Blanchette R.A."/>
            <person name="Henrissat B."/>
            <person name="Martinez A.T."/>
            <person name="Otillar R."/>
            <person name="Spatafora J.W."/>
            <person name="Yadav J.S."/>
            <person name="Aerts A."/>
            <person name="Benoit I."/>
            <person name="Boyd A."/>
            <person name="Carlson A."/>
            <person name="Copeland A."/>
            <person name="Coutinho P.M."/>
            <person name="de Vries R.P."/>
            <person name="Ferreira P."/>
            <person name="Findley K."/>
            <person name="Foster B."/>
            <person name="Gaskell J."/>
            <person name="Glotzer D."/>
            <person name="Gorecki P."/>
            <person name="Heitman J."/>
            <person name="Hesse C."/>
            <person name="Hori C."/>
            <person name="Igarashi K."/>
            <person name="Jurgens J.A."/>
            <person name="Kallen N."/>
            <person name="Kersten P."/>
            <person name="Kohler A."/>
            <person name="Kuees U."/>
            <person name="Kumar T.K.A."/>
            <person name="Kuo A."/>
            <person name="LaButti K."/>
            <person name="Larrondo L.F."/>
            <person name="Lindquist E."/>
            <person name="Ling A."/>
            <person name="Lombard V."/>
            <person name="Lucas S."/>
            <person name="Lundell T."/>
            <person name="Martin R."/>
            <person name="McLaughlin D.J."/>
            <person name="Morgenstern I."/>
            <person name="Morin E."/>
            <person name="Murat C."/>
            <person name="Nagy L.G."/>
            <person name="Nolan M."/>
            <person name="Ohm R.A."/>
            <person name="Patyshakuliyeva A."/>
            <person name="Rokas A."/>
            <person name="Ruiz-Duenas F.J."/>
            <person name="Sabat G."/>
            <person name="Salamov A."/>
            <person name="Samejima M."/>
            <person name="Schmutz J."/>
            <person name="Slot J.C."/>
            <person name="St John F."/>
            <person name="Stenlid J."/>
            <person name="Sun H."/>
            <person name="Sun S."/>
            <person name="Syed K."/>
            <person name="Tsang A."/>
            <person name="Wiebenga A."/>
            <person name="Young D."/>
            <person name="Pisabarro A."/>
            <person name="Eastwood D.C."/>
            <person name="Martin F."/>
            <person name="Cullen D."/>
            <person name="Grigoriev I.V."/>
            <person name="Hibbett D.S."/>
        </authorList>
    </citation>
    <scope>NUCLEOTIDE SEQUENCE [LARGE SCALE GENOMIC DNA]</scope>
    <source>
        <strain evidence="3 4">MD-104</strain>
    </source>
</reference>
<proteinExistence type="predicted"/>
<evidence type="ECO:0000313" key="3">
    <source>
        <dbReference type="EMBL" id="PCH45134.1"/>
    </source>
</evidence>
<dbReference type="OrthoDB" id="2796352at2759"/>
<name>A0A2H3K7S9_WOLCO</name>
<accession>A0A2H3K7S9</accession>
<keyword evidence="2" id="KW-0812">Transmembrane</keyword>
<dbReference type="EMBL" id="KB468168">
    <property type="protein sequence ID" value="PCH45134.1"/>
    <property type="molecule type" value="Genomic_DNA"/>
</dbReference>
<keyword evidence="2" id="KW-0472">Membrane</keyword>
<protein>
    <submittedName>
        <fullName evidence="3">Uncharacterized protein</fullName>
    </submittedName>
</protein>
<keyword evidence="2" id="KW-1133">Transmembrane helix</keyword>
<feature type="region of interest" description="Disordered" evidence="1">
    <location>
        <begin position="45"/>
        <end position="72"/>
    </location>
</feature>
<keyword evidence="4" id="KW-1185">Reference proteome</keyword>
<organism evidence="3 4">
    <name type="scientific">Wolfiporia cocos (strain MD-104)</name>
    <name type="common">Brown rot fungus</name>
    <dbReference type="NCBI Taxonomy" id="742152"/>
    <lineage>
        <taxon>Eukaryota</taxon>
        <taxon>Fungi</taxon>
        <taxon>Dikarya</taxon>
        <taxon>Basidiomycota</taxon>
        <taxon>Agaricomycotina</taxon>
        <taxon>Agaricomycetes</taxon>
        <taxon>Polyporales</taxon>
        <taxon>Phaeolaceae</taxon>
        <taxon>Wolfiporia</taxon>
    </lineage>
</organism>
<gene>
    <name evidence="3" type="ORF">WOLCODRAFT_155141</name>
</gene>
<dbReference type="Proteomes" id="UP000218811">
    <property type="component" value="Unassembled WGS sequence"/>
</dbReference>
<dbReference type="AlphaFoldDB" id="A0A2H3K7S9"/>
<sequence>MSVLAPAIIAGFILSIVILLSILSTACIILYRRYRSQGSVPIFLHSSPDLEKAPKQKTPPKRKKLLRKAPPPLPEDAFDPHADVFGPIDFGPEEHNHSLSTLNVTISPSAPRMFKVETEGGGSIGVEVRVTPPTPNTTRAPLPATMSGYLRRMRFAAISIPATQSVTESKWWSM</sequence>